<feature type="domain" description="CCHC-type" evidence="2">
    <location>
        <begin position="89"/>
        <end position="104"/>
    </location>
</feature>
<dbReference type="Proteomes" id="UP000663868">
    <property type="component" value="Unassembled WGS sequence"/>
</dbReference>
<dbReference type="GO" id="GO:0003676">
    <property type="term" value="F:nucleic acid binding"/>
    <property type="evidence" value="ECO:0007669"/>
    <property type="project" value="InterPro"/>
</dbReference>
<evidence type="ECO:0000259" key="2">
    <source>
        <dbReference type="PROSITE" id="PS50158"/>
    </source>
</evidence>
<keyword evidence="1" id="KW-0862">Zinc</keyword>
<dbReference type="AlphaFoldDB" id="A0A815M1J5"/>
<evidence type="ECO:0000313" key="3">
    <source>
        <dbReference type="EMBL" id="CAF1417851.1"/>
    </source>
</evidence>
<dbReference type="EMBL" id="CAJNOE010001377">
    <property type="protein sequence ID" value="CAF1417851.1"/>
    <property type="molecule type" value="Genomic_DNA"/>
</dbReference>
<keyword evidence="1" id="KW-0863">Zinc-finger</keyword>
<dbReference type="EMBL" id="CAJOBB010000406">
    <property type="protein sequence ID" value="CAF3672519.1"/>
    <property type="molecule type" value="Genomic_DNA"/>
</dbReference>
<dbReference type="Pfam" id="PF00098">
    <property type="entry name" value="zf-CCHC"/>
    <property type="match status" value="1"/>
</dbReference>
<name>A0A815M1J5_9BILA</name>
<evidence type="ECO:0000313" key="4">
    <source>
        <dbReference type="EMBL" id="CAF3672519.1"/>
    </source>
</evidence>
<dbReference type="Proteomes" id="UP000663860">
    <property type="component" value="Unassembled WGS sequence"/>
</dbReference>
<comment type="caution">
    <text evidence="3">The sequence shown here is derived from an EMBL/GenBank/DDBJ whole genome shotgun (WGS) entry which is preliminary data.</text>
</comment>
<proteinExistence type="predicted"/>
<organism evidence="3 5">
    <name type="scientific">Adineta steineri</name>
    <dbReference type="NCBI Taxonomy" id="433720"/>
    <lineage>
        <taxon>Eukaryota</taxon>
        <taxon>Metazoa</taxon>
        <taxon>Spiralia</taxon>
        <taxon>Gnathifera</taxon>
        <taxon>Rotifera</taxon>
        <taxon>Eurotatoria</taxon>
        <taxon>Bdelloidea</taxon>
        <taxon>Adinetida</taxon>
        <taxon>Adinetidae</taxon>
        <taxon>Adineta</taxon>
    </lineage>
</organism>
<keyword evidence="1" id="KW-0479">Metal-binding</keyword>
<sequence length="195" mass="22702">MPSKEQAPKSLIASKVSLAYDETWIFDDLNNNYPDVKKVSRNYDQYGNQLGAIRVDFNSEEVVSEILNEGAIYIEDRSYYVRPYWPLICYRCQNEGHISAQCPKYDVPDWRLDELLQEQQTNFENLMHAFENKWNTRISTIKPPSNDTHINLLLPVVNDLATVCHQINQNNIQIQNQLSTITNNIQNIHTKLSNQ</sequence>
<dbReference type="SMART" id="SM00343">
    <property type="entry name" value="ZnF_C2HC"/>
    <property type="match status" value="1"/>
</dbReference>
<dbReference type="Gene3D" id="4.10.60.10">
    <property type="entry name" value="Zinc finger, CCHC-type"/>
    <property type="match status" value="1"/>
</dbReference>
<dbReference type="GO" id="GO:0008270">
    <property type="term" value="F:zinc ion binding"/>
    <property type="evidence" value="ECO:0007669"/>
    <property type="project" value="UniProtKB-KW"/>
</dbReference>
<dbReference type="PROSITE" id="PS50158">
    <property type="entry name" value="ZF_CCHC"/>
    <property type="match status" value="1"/>
</dbReference>
<dbReference type="SUPFAM" id="SSF57756">
    <property type="entry name" value="Retrovirus zinc finger-like domains"/>
    <property type="match status" value="1"/>
</dbReference>
<reference evidence="3" key="1">
    <citation type="submission" date="2021-02" db="EMBL/GenBank/DDBJ databases">
        <authorList>
            <person name="Nowell W R."/>
        </authorList>
    </citation>
    <scope>NUCLEOTIDE SEQUENCE</scope>
</reference>
<evidence type="ECO:0000256" key="1">
    <source>
        <dbReference type="PROSITE-ProRule" id="PRU00047"/>
    </source>
</evidence>
<evidence type="ECO:0000313" key="5">
    <source>
        <dbReference type="Proteomes" id="UP000663860"/>
    </source>
</evidence>
<protein>
    <recommendedName>
        <fullName evidence="2">CCHC-type domain-containing protein</fullName>
    </recommendedName>
</protein>
<dbReference type="InterPro" id="IPR036875">
    <property type="entry name" value="Znf_CCHC_sf"/>
</dbReference>
<accession>A0A815M1J5</accession>
<gene>
    <name evidence="3" type="ORF">IZO911_LOCUS40486</name>
    <name evidence="4" type="ORF">KXQ929_LOCUS9089</name>
</gene>
<dbReference type="InterPro" id="IPR001878">
    <property type="entry name" value="Znf_CCHC"/>
</dbReference>